<name>A0A9Q9SS31_MOOP1</name>
<feature type="region of interest" description="Disordered" evidence="1">
    <location>
        <begin position="1"/>
        <end position="31"/>
    </location>
</feature>
<evidence type="ECO:0000313" key="2">
    <source>
        <dbReference type="EMBL" id="WAN68624.1"/>
    </source>
</evidence>
<accession>A0A9Q9SS31</accession>
<protein>
    <submittedName>
        <fullName evidence="2">Uncharacterized protein</fullName>
    </submittedName>
</protein>
<feature type="compositionally biased region" description="Basic residues" evidence="1">
    <location>
        <begin position="1"/>
        <end position="11"/>
    </location>
</feature>
<evidence type="ECO:0000256" key="1">
    <source>
        <dbReference type="SAM" id="MobiDB-lite"/>
    </source>
</evidence>
<dbReference type="AlphaFoldDB" id="A0A9Q9SS31"/>
<feature type="compositionally biased region" description="Low complexity" evidence="1">
    <location>
        <begin position="12"/>
        <end position="23"/>
    </location>
</feature>
<proteinExistence type="predicted"/>
<dbReference type="Proteomes" id="UP000176944">
    <property type="component" value="Chromosome"/>
</dbReference>
<reference evidence="2" key="2">
    <citation type="submission" date="2022-10" db="EMBL/GenBank/DDBJ databases">
        <authorList>
            <person name="Ngo T.-E."/>
        </authorList>
    </citation>
    <scope>NUCLEOTIDE SEQUENCE</scope>
    <source>
        <strain evidence="2">JHB</strain>
    </source>
</reference>
<organism evidence="2">
    <name type="scientific">Moorena producens (strain JHB)</name>
    <dbReference type="NCBI Taxonomy" id="1454205"/>
    <lineage>
        <taxon>Bacteria</taxon>
        <taxon>Bacillati</taxon>
        <taxon>Cyanobacteriota</taxon>
        <taxon>Cyanophyceae</taxon>
        <taxon>Coleofasciculales</taxon>
        <taxon>Coleofasciculaceae</taxon>
        <taxon>Moorena</taxon>
    </lineage>
</organism>
<gene>
    <name evidence="2" type="ORF">BJP36_40335</name>
</gene>
<dbReference type="EMBL" id="CP017708">
    <property type="protein sequence ID" value="WAN68624.1"/>
    <property type="molecule type" value="Genomic_DNA"/>
</dbReference>
<sequence>MVSNKIRRKHSAVSSQQSAVSQAFGRWPRYGNGHATGMATLREWLMADG</sequence>
<reference evidence="2" key="1">
    <citation type="journal article" date="2017" name="Proc. Natl. Acad. Sci. U.S.A.">
        <title>Comparative genomics uncovers the prolific and distinctive metabolic potential of the cyanobacterial genus Moorea.</title>
        <authorList>
            <person name="Leao T."/>
            <person name="Castelao G."/>
            <person name="Korobeynikov A."/>
            <person name="Monroe E.A."/>
            <person name="Podell S."/>
            <person name="Glukhov E."/>
            <person name="Allen E.E."/>
            <person name="Gerwick W.H."/>
            <person name="Gerwick L."/>
        </authorList>
    </citation>
    <scope>NUCLEOTIDE SEQUENCE</scope>
    <source>
        <strain evidence="2">JHB</strain>
    </source>
</reference>